<dbReference type="Pfam" id="PF01645">
    <property type="entry name" value="Glu_synthase"/>
    <property type="match status" value="1"/>
</dbReference>
<dbReference type="GO" id="GO:0046872">
    <property type="term" value="F:metal ion binding"/>
    <property type="evidence" value="ECO:0007669"/>
    <property type="project" value="UniProtKB-KW"/>
</dbReference>
<dbReference type="InterPro" id="IPR017932">
    <property type="entry name" value="GATase_2_dom"/>
</dbReference>
<dbReference type="SUPFAM" id="SSF51395">
    <property type="entry name" value="FMN-linked oxidoreductases"/>
    <property type="match status" value="1"/>
</dbReference>
<dbReference type="GO" id="GO:0004355">
    <property type="term" value="F:glutamate synthase (NADPH) activity"/>
    <property type="evidence" value="ECO:0007669"/>
    <property type="project" value="UniProtKB-EC"/>
</dbReference>
<dbReference type="EMBL" id="SJPH01000002">
    <property type="protein sequence ID" value="TWT47445.1"/>
    <property type="molecule type" value="Genomic_DNA"/>
</dbReference>
<comment type="caution">
    <text evidence="23">The sequence shown here is derived from an EMBL/GenBank/DDBJ whole genome shotgun (WGS) entry which is preliminary data.</text>
</comment>
<evidence type="ECO:0000256" key="20">
    <source>
        <dbReference type="ARBA" id="ARBA00079921"/>
    </source>
</evidence>
<dbReference type="InterPro" id="IPR029055">
    <property type="entry name" value="Ntn_hydrolases_N"/>
</dbReference>
<dbReference type="InterPro" id="IPR036485">
    <property type="entry name" value="Glu_synth_asu_C_sf"/>
</dbReference>
<dbReference type="GO" id="GO:0019676">
    <property type="term" value="P:ammonia assimilation cycle"/>
    <property type="evidence" value="ECO:0007669"/>
    <property type="project" value="TreeGrafter"/>
</dbReference>
<evidence type="ECO:0000256" key="16">
    <source>
        <dbReference type="ARBA" id="ARBA00023291"/>
    </source>
</evidence>
<comment type="cofactor">
    <cofactor evidence="1">
        <name>FMN</name>
        <dbReference type="ChEBI" id="CHEBI:58210"/>
    </cofactor>
</comment>
<evidence type="ECO:0000256" key="3">
    <source>
        <dbReference type="ARBA" id="ARBA00001974"/>
    </source>
</evidence>
<keyword evidence="6" id="KW-0028">Amino-acid biosynthesis</keyword>
<dbReference type="GO" id="GO:0051538">
    <property type="term" value="F:3 iron, 4 sulfur cluster binding"/>
    <property type="evidence" value="ECO:0007669"/>
    <property type="project" value="UniProtKB-KW"/>
</dbReference>
<dbReference type="Pfam" id="PF04898">
    <property type="entry name" value="Glu_syn_central"/>
    <property type="match status" value="1"/>
</dbReference>
<evidence type="ECO:0000256" key="13">
    <source>
        <dbReference type="ARBA" id="ARBA00023004"/>
    </source>
</evidence>
<dbReference type="InterPro" id="IPR050711">
    <property type="entry name" value="ET-N_metabolism_enzyme"/>
</dbReference>
<keyword evidence="11" id="KW-0315">Glutamine amidotransferase</keyword>
<comment type="catalytic activity">
    <reaction evidence="18">
        <text>2 L-glutamate + NADP(+) = L-glutamine + 2-oxoglutarate + NADPH + H(+)</text>
        <dbReference type="Rhea" id="RHEA:15501"/>
        <dbReference type="ChEBI" id="CHEBI:15378"/>
        <dbReference type="ChEBI" id="CHEBI:16810"/>
        <dbReference type="ChEBI" id="CHEBI:29985"/>
        <dbReference type="ChEBI" id="CHEBI:57783"/>
        <dbReference type="ChEBI" id="CHEBI:58349"/>
        <dbReference type="ChEBI" id="CHEBI:58359"/>
        <dbReference type="EC" id="1.4.1.13"/>
    </reaction>
</comment>
<reference evidence="23 24" key="1">
    <citation type="submission" date="2019-02" db="EMBL/GenBank/DDBJ databases">
        <title>Deep-cultivation of Planctomycetes and their phenomic and genomic characterization uncovers novel biology.</title>
        <authorList>
            <person name="Wiegand S."/>
            <person name="Jogler M."/>
            <person name="Boedeker C."/>
            <person name="Pinto D."/>
            <person name="Vollmers J."/>
            <person name="Rivas-Marin E."/>
            <person name="Kohn T."/>
            <person name="Peeters S.H."/>
            <person name="Heuer A."/>
            <person name="Rast P."/>
            <person name="Oberbeckmann S."/>
            <person name="Bunk B."/>
            <person name="Jeske O."/>
            <person name="Meyerdierks A."/>
            <person name="Storesund J.E."/>
            <person name="Kallscheuer N."/>
            <person name="Luecker S."/>
            <person name="Lage O.M."/>
            <person name="Pohl T."/>
            <person name="Merkel B.J."/>
            <person name="Hornburger P."/>
            <person name="Mueller R.-W."/>
            <person name="Bruemmer F."/>
            <person name="Labrenz M."/>
            <person name="Spormann A.M."/>
            <person name="Op Den Camp H."/>
            <person name="Overmann J."/>
            <person name="Amann R."/>
            <person name="Jetten M.S.M."/>
            <person name="Mascher T."/>
            <person name="Medema M.H."/>
            <person name="Devos D.P."/>
            <person name="Kaster A.-K."/>
            <person name="Ovreas L."/>
            <person name="Rohde M."/>
            <person name="Galperin M.Y."/>
            <person name="Jogler C."/>
        </authorList>
    </citation>
    <scope>NUCLEOTIDE SEQUENCE [LARGE SCALE GENOMIC DNA]</scope>
    <source>
        <strain evidence="23 24">Pla111</strain>
    </source>
</reference>
<dbReference type="FunFam" id="3.20.20.70:FF:000053">
    <property type="entry name" value="Glutamate synthase large subunit"/>
    <property type="match status" value="1"/>
</dbReference>
<evidence type="ECO:0000256" key="8">
    <source>
        <dbReference type="ARBA" id="ARBA00022643"/>
    </source>
</evidence>
<evidence type="ECO:0000256" key="9">
    <source>
        <dbReference type="ARBA" id="ARBA00022723"/>
    </source>
</evidence>
<name>A0A5C5WBB4_9BACT</name>
<dbReference type="Gene3D" id="3.60.20.10">
    <property type="entry name" value="Glutamine Phosphoribosylpyrophosphate, subunit 1, domain 1"/>
    <property type="match status" value="1"/>
</dbReference>
<evidence type="ECO:0000256" key="1">
    <source>
        <dbReference type="ARBA" id="ARBA00001917"/>
    </source>
</evidence>
<dbReference type="FunFam" id="2.160.20.60:FF:000001">
    <property type="entry name" value="Glutamate synthase, large subunit"/>
    <property type="match status" value="1"/>
</dbReference>
<evidence type="ECO:0000259" key="22">
    <source>
        <dbReference type="PROSITE" id="PS51278"/>
    </source>
</evidence>
<dbReference type="CDD" id="cd02808">
    <property type="entry name" value="GltS_FMN"/>
    <property type="match status" value="1"/>
</dbReference>
<dbReference type="Gene3D" id="3.20.20.70">
    <property type="entry name" value="Aldolase class I"/>
    <property type="match status" value="2"/>
</dbReference>
<keyword evidence="13" id="KW-0408">Iron</keyword>
<sequence length="1555" mass="170327">MRNPASLLHLPSQQGLYDPAHEHDACGVGFIANVKGVASHQIVVDSEDLLRRMDHRGACGCEENTGDGAGILTAVPQRFFKAAIETDLGVELPASGRYAVGNVFLPQSASERDRCKAAVAHLVSDAGQRLVGWRPVPVDPVLADLGPTAKNAQPVIEQLVIAAADDCEAEAFERTLYLIRKRSSNQLRRDPSLKQAKLFYICSLSTKTIIYKGMLTTEQLYRFYPDLKDPTFESHLAMVHSRFATNTFPSWDRAQPLRFMSHNGEINTVKGNANWMFARQGVLESSLFGERLPQLFPIVEPDCSDSGTFDNVLEFLQMSGRSLQEAIMMMVPEAWQNHATMSPTKKAFYEYHSALMEPWDGPASIVFTDGKYIGAVLDRNGLRPSRYYLTHDDRVIMASEVGVVDVDPANVKAKGRLQPGRMFLVDFEQGRLIPDEELKEDFATRQPYGDWIAKQRIDLNRLHPERESHNFDPATLLARMQAFGFTVETMKFMLLPLVKVEKDPIGSMGNDSCLAVLSDKPRMLYDYFKQLFAQVTNPAIDSIREEVIMSLECYIGPERNLLEPTERHAHRLRLKHPILSNEQLAAIRHMTDPGWSTKTIDTTWARSHGASGMRDALDRVCREAEKAVDGGETILLLSDRQVRQGRVAIPMLLAVGAVHQHLIKSSKRTRVGLICETGEAREVHHHCLLVGYGADAINPYLAFESLWQARRDGLMDEVEPQIGDEGGEGHEHPAIEAGADGEAFDPISAADHDLVRKYRTGVAKGMLKVMAKMGISTLQSYKGAQIFEALGIKDEVISLCFTGTASRVQGVDFKVLAEEALRRHALGFPDHPTPRLPVLPNPGEFHWRAEGERHMWDPQSIADIQAAARAGDQTAYARFADHINNDSRTRCQLRGLLDFKKDGSRIPVPLDEVESAKEIVKRFCTGAMSFGSISAEAHETLAVAMNRLGGKSNTGEGGEDPARWTPDANGDSRRSAIKQVASGRFGVTISYLTNADEIQIKISQGAKPGEGGELPGRKVDDNIARIRYSTPGVGLISPPPHHDIYSIEDLAQLIYDLKNANRAARISVKLVSEVGVGTIAAGVVKGHADHVLIAGDGGGTGASPLTSIKHAGLPWEIGIAETHQTLMANDLRSRVVLQTDGGLKTGRDVVIAALLGAEEFGFSTAPLITLGCIMMRKCHLNTCPVGVATQDPELRKMFRGKPEHVVNYLFMVAEEARTIMAELGFRTIPEMVGKIEVLDATKAVSHWKSDGLDLSSLFTPGPRPYDNADAYCTQAQDHGLEKTLDVRRLLDIARPALEAGQAVEAELPIVNTDRTVGTILSNEIAKRYGEAGLPADTIHLKFTGHAGQSLGAFLAHGVTIELEGDANDYVGKGLSGGRVIVYPPKASTFKAEDQILVGNVCLYGATRGEAFFRGRAAERFAVRNSGAHAVVEGVGDHGCEYMTGGRVVILGPTGRNFAAGMSGGVAYVWAPNRETFELNHNAGMVDLEEVRDEEDIAELHELIAAHQAATDSPVAADVLERWEEVLGEFVKVMPTDYKRVLETLKARAPEEPAPV</sequence>
<dbReference type="GO" id="GO:0006537">
    <property type="term" value="P:glutamate biosynthetic process"/>
    <property type="evidence" value="ECO:0007669"/>
    <property type="project" value="UniProtKB-KW"/>
</dbReference>
<evidence type="ECO:0000256" key="15">
    <source>
        <dbReference type="ARBA" id="ARBA00023164"/>
    </source>
</evidence>
<dbReference type="InterPro" id="IPR002932">
    <property type="entry name" value="Glu_synthdom"/>
</dbReference>
<evidence type="ECO:0000256" key="17">
    <source>
        <dbReference type="ARBA" id="ARBA00037898"/>
    </source>
</evidence>
<proteinExistence type="inferred from homology"/>
<evidence type="ECO:0000256" key="21">
    <source>
        <dbReference type="SAM" id="MobiDB-lite"/>
    </source>
</evidence>
<feature type="region of interest" description="Disordered" evidence="21">
    <location>
        <begin position="949"/>
        <end position="971"/>
    </location>
</feature>
<keyword evidence="8" id="KW-0288">FMN</keyword>
<evidence type="ECO:0000256" key="2">
    <source>
        <dbReference type="ARBA" id="ARBA00001927"/>
    </source>
</evidence>
<evidence type="ECO:0000256" key="10">
    <source>
        <dbReference type="ARBA" id="ARBA00022827"/>
    </source>
</evidence>
<keyword evidence="10" id="KW-0274">FAD</keyword>
<dbReference type="OrthoDB" id="9758182at2"/>
<dbReference type="InterPro" id="IPR006982">
    <property type="entry name" value="Glu_synth_centr_N"/>
</dbReference>
<keyword evidence="16" id="KW-0003">3Fe-4S</keyword>
<evidence type="ECO:0000256" key="5">
    <source>
        <dbReference type="ARBA" id="ARBA00012079"/>
    </source>
</evidence>
<keyword evidence="14" id="KW-0411">Iron-sulfur</keyword>
<protein>
    <recommendedName>
        <fullName evidence="19">Glutamate synthase [NADPH] large chain</fullName>
        <ecNumber evidence="5">1.4.1.13</ecNumber>
    </recommendedName>
    <alternativeName>
        <fullName evidence="20">Glutamate synthase subunit alpha</fullName>
    </alternativeName>
</protein>
<dbReference type="PANTHER" id="PTHR11938:SF133">
    <property type="entry name" value="GLUTAMATE SYNTHASE (NADH)"/>
    <property type="match status" value="1"/>
</dbReference>
<evidence type="ECO:0000313" key="24">
    <source>
        <dbReference type="Proteomes" id="UP000318995"/>
    </source>
</evidence>
<keyword evidence="12 23" id="KW-0560">Oxidoreductase</keyword>
<dbReference type="Pfam" id="PF00310">
    <property type="entry name" value="GATase_2"/>
    <property type="match status" value="1"/>
</dbReference>
<dbReference type="InterPro" id="IPR013785">
    <property type="entry name" value="Aldolase_TIM"/>
</dbReference>
<accession>A0A5C5WBB4</accession>
<evidence type="ECO:0000256" key="14">
    <source>
        <dbReference type="ARBA" id="ARBA00023014"/>
    </source>
</evidence>
<dbReference type="Pfam" id="PF01493">
    <property type="entry name" value="GXGXG"/>
    <property type="match status" value="1"/>
</dbReference>
<keyword evidence="24" id="KW-1185">Reference proteome</keyword>
<keyword evidence="15" id="KW-0314">Glutamate biosynthesis</keyword>
<dbReference type="Gene3D" id="2.160.20.60">
    <property type="entry name" value="Glutamate synthase, alpha subunit, C-terminal domain"/>
    <property type="match status" value="1"/>
</dbReference>
<dbReference type="PROSITE" id="PS51278">
    <property type="entry name" value="GATASE_TYPE_2"/>
    <property type="match status" value="1"/>
</dbReference>
<evidence type="ECO:0000256" key="18">
    <source>
        <dbReference type="ARBA" id="ARBA00048151"/>
    </source>
</evidence>
<dbReference type="SUPFAM" id="SSF56235">
    <property type="entry name" value="N-terminal nucleophile aminohydrolases (Ntn hydrolases)"/>
    <property type="match status" value="1"/>
</dbReference>
<gene>
    <name evidence="23" type="primary">gltB_1</name>
    <name evidence="23" type="ORF">Pla111_10590</name>
</gene>
<comment type="cofactor">
    <cofactor evidence="2">
        <name>[3Fe-4S] cluster</name>
        <dbReference type="ChEBI" id="CHEBI:21137"/>
    </cofactor>
</comment>
<comment type="similarity">
    <text evidence="4">Belongs to the glutamate synthase family.</text>
</comment>
<evidence type="ECO:0000256" key="6">
    <source>
        <dbReference type="ARBA" id="ARBA00022605"/>
    </source>
</evidence>
<dbReference type="InterPro" id="IPR002489">
    <property type="entry name" value="Glu_synth_asu_C"/>
</dbReference>
<dbReference type="SUPFAM" id="SSF69336">
    <property type="entry name" value="Alpha subunit of glutamate synthase, C-terminal domain"/>
    <property type="match status" value="1"/>
</dbReference>
<evidence type="ECO:0000256" key="7">
    <source>
        <dbReference type="ARBA" id="ARBA00022630"/>
    </source>
</evidence>
<organism evidence="23 24">
    <name type="scientific">Botrimarina hoheduenensis</name>
    <dbReference type="NCBI Taxonomy" id="2528000"/>
    <lineage>
        <taxon>Bacteria</taxon>
        <taxon>Pseudomonadati</taxon>
        <taxon>Planctomycetota</taxon>
        <taxon>Planctomycetia</taxon>
        <taxon>Pirellulales</taxon>
        <taxon>Lacipirellulaceae</taxon>
        <taxon>Botrimarina</taxon>
    </lineage>
</organism>
<keyword evidence="9" id="KW-0479">Metal-binding</keyword>
<dbReference type="EC" id="1.4.1.13" evidence="5"/>
<dbReference type="PANTHER" id="PTHR11938">
    <property type="entry name" value="FAD NADPH DEHYDROGENASE/OXIDOREDUCTASE"/>
    <property type="match status" value="1"/>
</dbReference>
<dbReference type="RefSeq" id="WP_146572058.1">
    <property type="nucleotide sequence ID" value="NZ_SJPH01000002.1"/>
</dbReference>
<dbReference type="Proteomes" id="UP000318995">
    <property type="component" value="Unassembled WGS sequence"/>
</dbReference>
<dbReference type="CDD" id="cd00713">
    <property type="entry name" value="GltS"/>
    <property type="match status" value="1"/>
</dbReference>
<comment type="pathway">
    <text evidence="17">Amino-acid biosynthesis; L-glutamate biosynthesis via GLT pathway; L-glutamate from 2-oxoglutarate and L-glutamine (NADP(+) route): step 1/1.</text>
</comment>
<evidence type="ECO:0000256" key="11">
    <source>
        <dbReference type="ARBA" id="ARBA00022962"/>
    </source>
</evidence>
<dbReference type="CDD" id="cd00982">
    <property type="entry name" value="gltB_C"/>
    <property type="match status" value="1"/>
</dbReference>
<evidence type="ECO:0000313" key="23">
    <source>
        <dbReference type="EMBL" id="TWT47445.1"/>
    </source>
</evidence>
<comment type="cofactor">
    <cofactor evidence="3">
        <name>FAD</name>
        <dbReference type="ChEBI" id="CHEBI:57692"/>
    </cofactor>
</comment>
<dbReference type="FunFam" id="3.60.20.10:FF:000001">
    <property type="entry name" value="Glutamate synthase, large subunit"/>
    <property type="match status" value="1"/>
</dbReference>
<evidence type="ECO:0000256" key="4">
    <source>
        <dbReference type="ARBA" id="ARBA00009716"/>
    </source>
</evidence>
<evidence type="ECO:0000256" key="19">
    <source>
        <dbReference type="ARBA" id="ARBA00072108"/>
    </source>
</evidence>
<feature type="domain" description="Glutamine amidotransferase type-2" evidence="22">
    <location>
        <begin position="26"/>
        <end position="428"/>
    </location>
</feature>
<keyword evidence="7" id="KW-0285">Flavoprotein</keyword>
<evidence type="ECO:0000256" key="12">
    <source>
        <dbReference type="ARBA" id="ARBA00023002"/>
    </source>
</evidence>